<feature type="compositionally biased region" description="Acidic residues" evidence="1">
    <location>
        <begin position="200"/>
        <end position="212"/>
    </location>
</feature>
<feature type="region of interest" description="Disordered" evidence="1">
    <location>
        <begin position="103"/>
        <end position="133"/>
    </location>
</feature>
<evidence type="ECO:0000256" key="2">
    <source>
        <dbReference type="SAM" id="Phobius"/>
    </source>
</evidence>
<evidence type="ECO:0000256" key="1">
    <source>
        <dbReference type="SAM" id="MobiDB-lite"/>
    </source>
</evidence>
<keyword evidence="2" id="KW-1133">Transmembrane helix</keyword>
<keyword evidence="4" id="KW-1185">Reference proteome</keyword>
<accession>A0AAN9HQL0</accession>
<reference evidence="3 4" key="1">
    <citation type="submission" date="2024-01" db="EMBL/GenBank/DDBJ databases">
        <title>The genomes of 5 underutilized Papilionoideae crops provide insights into root nodulation and disease resistanc.</title>
        <authorList>
            <person name="Yuan L."/>
        </authorList>
    </citation>
    <scope>NUCLEOTIDE SEQUENCE [LARGE SCALE GENOMIC DNA]</scope>
    <source>
        <strain evidence="3">ZHUSHIDOU_FW_LH</strain>
        <tissue evidence="3">Leaf</tissue>
    </source>
</reference>
<sequence length="245" mass="26555">MFTASTTIVTINQDLIDHYPSTTKTSTTTTIIATSSLIITKNPPSTINIVATITTMTIVISLMTLIRKLMVLIPPFEGRVEVNNDKDDVPFVLLDDENAMSAEVPCDQGEGGEVGEGDENLGQGDSVEGDEKLGHGNLHEVAFDNEAQEGDVEVDVKVIDEGEDEDDLANEQSESEGDDTDGNMDIGNDDNAMGVRFGDSEEETNDADEIEINESNIDKGMDKGLFDEGYEYEELDSDSESEEGD</sequence>
<dbReference type="EMBL" id="JAYWIO010000008">
    <property type="protein sequence ID" value="KAK7244502.1"/>
    <property type="molecule type" value="Genomic_DNA"/>
</dbReference>
<feature type="compositionally biased region" description="Basic and acidic residues" evidence="1">
    <location>
        <begin position="216"/>
        <end position="226"/>
    </location>
</feature>
<feature type="region of interest" description="Disordered" evidence="1">
    <location>
        <begin position="161"/>
        <end position="245"/>
    </location>
</feature>
<organism evidence="3 4">
    <name type="scientific">Crotalaria pallida</name>
    <name type="common">Smooth rattlebox</name>
    <name type="synonym">Crotalaria striata</name>
    <dbReference type="NCBI Taxonomy" id="3830"/>
    <lineage>
        <taxon>Eukaryota</taxon>
        <taxon>Viridiplantae</taxon>
        <taxon>Streptophyta</taxon>
        <taxon>Embryophyta</taxon>
        <taxon>Tracheophyta</taxon>
        <taxon>Spermatophyta</taxon>
        <taxon>Magnoliopsida</taxon>
        <taxon>eudicotyledons</taxon>
        <taxon>Gunneridae</taxon>
        <taxon>Pentapetalae</taxon>
        <taxon>rosids</taxon>
        <taxon>fabids</taxon>
        <taxon>Fabales</taxon>
        <taxon>Fabaceae</taxon>
        <taxon>Papilionoideae</taxon>
        <taxon>50 kb inversion clade</taxon>
        <taxon>genistoids sensu lato</taxon>
        <taxon>core genistoids</taxon>
        <taxon>Crotalarieae</taxon>
        <taxon>Crotalaria</taxon>
    </lineage>
</organism>
<evidence type="ECO:0000313" key="3">
    <source>
        <dbReference type="EMBL" id="KAK7244502.1"/>
    </source>
</evidence>
<evidence type="ECO:0000313" key="4">
    <source>
        <dbReference type="Proteomes" id="UP001372338"/>
    </source>
</evidence>
<gene>
    <name evidence="3" type="ORF">RIF29_39325</name>
</gene>
<feature type="compositionally biased region" description="Acidic residues" evidence="1">
    <location>
        <begin position="228"/>
        <end position="245"/>
    </location>
</feature>
<dbReference type="AlphaFoldDB" id="A0AAN9HQL0"/>
<keyword evidence="2" id="KW-0472">Membrane</keyword>
<keyword evidence="2" id="KW-0812">Transmembrane</keyword>
<protein>
    <submittedName>
        <fullName evidence="3">Uncharacterized protein</fullName>
    </submittedName>
</protein>
<proteinExistence type="predicted"/>
<comment type="caution">
    <text evidence="3">The sequence shown here is derived from an EMBL/GenBank/DDBJ whole genome shotgun (WGS) entry which is preliminary data.</text>
</comment>
<feature type="transmembrane region" description="Helical" evidence="2">
    <location>
        <begin position="46"/>
        <end position="66"/>
    </location>
</feature>
<feature type="compositionally biased region" description="Acidic residues" evidence="1">
    <location>
        <begin position="161"/>
        <end position="182"/>
    </location>
</feature>
<name>A0AAN9HQL0_CROPI</name>
<dbReference type="Proteomes" id="UP001372338">
    <property type="component" value="Unassembled WGS sequence"/>
</dbReference>